<accession>A0A7G6E4X1</accession>
<dbReference type="Gene3D" id="1.10.390.10">
    <property type="entry name" value="Neutral Protease Domain 2"/>
    <property type="match status" value="1"/>
</dbReference>
<dbReference type="GO" id="GO:0008270">
    <property type="term" value="F:zinc ion binding"/>
    <property type="evidence" value="ECO:0007669"/>
    <property type="project" value="InterPro"/>
</dbReference>
<keyword evidence="2" id="KW-0479">Metal-binding</keyword>
<dbReference type="Proteomes" id="UP000515847">
    <property type="component" value="Chromosome"/>
</dbReference>
<protein>
    <recommendedName>
        <fullName evidence="3">Peptidase M1 membrane alanine aminopeptidase domain-containing protein</fullName>
    </recommendedName>
</protein>
<dbReference type="Pfam" id="PF01433">
    <property type="entry name" value="Peptidase_M1"/>
    <property type="match status" value="1"/>
</dbReference>
<feature type="binding site" evidence="2">
    <location>
        <position position="365"/>
    </location>
    <ligand>
        <name>Zn(2+)</name>
        <dbReference type="ChEBI" id="CHEBI:29105"/>
        <note>catalytic</note>
    </ligand>
</feature>
<gene>
    <name evidence="4" type="ORF">BR63_12885</name>
</gene>
<dbReference type="KEGG" id="tfr:BR63_12885"/>
<keyword evidence="2" id="KW-0862">Zinc</keyword>
<dbReference type="AlphaFoldDB" id="A0A7G6E4X1"/>
<dbReference type="EMBL" id="CP045798">
    <property type="protein sequence ID" value="QNB47125.1"/>
    <property type="molecule type" value="Genomic_DNA"/>
</dbReference>
<evidence type="ECO:0000313" key="5">
    <source>
        <dbReference type="Proteomes" id="UP000515847"/>
    </source>
</evidence>
<dbReference type="RefSeq" id="WP_051966334.1">
    <property type="nucleotide sequence ID" value="NZ_CP045798.1"/>
</dbReference>
<sequence>MLWRRIRDALLVVILWVGLVWLVFTVGNHLFDTREQDKLLRPLVPPEPRQTTPAPVVPPSISAQYAMKVKYQPVEHFLEARVSADVFNQTGRVLSNLYFHFYPAAFNKADTAPLPRTGDAPQANWQPGHGAIKQIRLNGQNCLFKLEGTQLNVLLPALFHHGQKLSLQVDFTIKLPQTTGRMGYQGEESRFGNWYPILAVYDELGWNLDPYYAVGDPFYSETGDYLVTLEVPVEEIVGATGYLEKVQFNGKNKILTWRADNVRDFAWVSSSRYSESIGKGSPVIYSLYYPEHGKAGERVIKIARQVLTFCQSYIGPYPYPEVRIAEVDFLFGGMEYPNLVYIAKKLYENPEDEFFEFAVAHELIHQWWYNVVGNDQVEESWLDEALTNYTTYLYFADTYGMEKAREIKARFLGKGRAEPDMRVKPLNQYRDMKEYSKLVYQQGALVLDLLKEQVGSEKFQEILQRYYHDFQYKNARIRDFIDIVEEVTGNRWDDFFARYLYNQR</sequence>
<evidence type="ECO:0000256" key="2">
    <source>
        <dbReference type="PIRSR" id="PIRSR634015-3"/>
    </source>
</evidence>
<dbReference type="InterPro" id="IPR034015">
    <property type="entry name" value="M1_LTA4H"/>
</dbReference>
<feature type="active site" description="Proton donor" evidence="1">
    <location>
        <position position="440"/>
    </location>
</feature>
<comment type="cofactor">
    <cofactor evidence="2">
        <name>Zn(2+)</name>
        <dbReference type="ChEBI" id="CHEBI:29105"/>
    </cofactor>
    <text evidence="2">Binds 1 zinc ion per subunit.</text>
</comment>
<dbReference type="InterPro" id="IPR027268">
    <property type="entry name" value="Peptidase_M4/M1_CTD_sf"/>
</dbReference>
<dbReference type="CDD" id="cd09604">
    <property type="entry name" value="M1_APN_like"/>
    <property type="match status" value="1"/>
</dbReference>
<dbReference type="SUPFAM" id="SSF55486">
    <property type="entry name" value="Metalloproteases ('zincins'), catalytic domain"/>
    <property type="match status" value="1"/>
</dbReference>
<dbReference type="PANTHER" id="PTHR45726">
    <property type="entry name" value="LEUKOTRIENE A-4 HYDROLASE"/>
    <property type="match status" value="1"/>
</dbReference>
<name>A0A7G6E4X1_THEFR</name>
<dbReference type="PANTHER" id="PTHR45726:SF3">
    <property type="entry name" value="LEUKOTRIENE A-4 HYDROLASE"/>
    <property type="match status" value="1"/>
</dbReference>
<keyword evidence="5" id="KW-1185">Reference proteome</keyword>
<evidence type="ECO:0000313" key="4">
    <source>
        <dbReference type="EMBL" id="QNB47125.1"/>
    </source>
</evidence>
<feature type="domain" description="Peptidase M1 membrane alanine aminopeptidase" evidence="3">
    <location>
        <begin position="303"/>
        <end position="499"/>
    </location>
</feature>
<feature type="binding site" evidence="2">
    <location>
        <position position="384"/>
    </location>
    <ligand>
        <name>Zn(2+)</name>
        <dbReference type="ChEBI" id="CHEBI:29105"/>
        <note>catalytic</note>
    </ligand>
</feature>
<dbReference type="InterPro" id="IPR014782">
    <property type="entry name" value="Peptidase_M1_dom"/>
</dbReference>
<organism evidence="4 5">
    <name type="scientific">Thermanaerosceptrum fracticalcis</name>
    <dbReference type="NCBI Taxonomy" id="1712410"/>
    <lineage>
        <taxon>Bacteria</taxon>
        <taxon>Bacillati</taxon>
        <taxon>Bacillota</taxon>
        <taxon>Clostridia</taxon>
        <taxon>Eubacteriales</taxon>
        <taxon>Peptococcaceae</taxon>
        <taxon>Thermanaerosceptrum</taxon>
    </lineage>
</organism>
<feature type="active site" description="Proton acceptor" evidence="1">
    <location>
        <position position="362"/>
    </location>
</feature>
<evidence type="ECO:0000256" key="1">
    <source>
        <dbReference type="PIRSR" id="PIRSR634015-1"/>
    </source>
</evidence>
<proteinExistence type="predicted"/>
<dbReference type="GO" id="GO:0008237">
    <property type="term" value="F:metallopeptidase activity"/>
    <property type="evidence" value="ECO:0007669"/>
    <property type="project" value="InterPro"/>
</dbReference>
<feature type="binding site" evidence="2">
    <location>
        <position position="361"/>
    </location>
    <ligand>
        <name>Zn(2+)</name>
        <dbReference type="ChEBI" id="CHEBI:29105"/>
        <note>catalytic</note>
    </ligand>
</feature>
<dbReference type="OrthoDB" id="9814383at2"/>
<reference evidence="4 5" key="1">
    <citation type="journal article" date="2019" name="Front. Microbiol.">
        <title>Thermoanaerosceptrum fracticalcis gen. nov. sp. nov., a Novel Fumarate-Fermenting Microorganism From a Deep Fractured Carbonate Aquifer of the US Great Basin.</title>
        <authorList>
            <person name="Hamilton-Brehm S.D."/>
            <person name="Stewart L.E."/>
            <person name="Zavarin M."/>
            <person name="Caldwell M."/>
            <person name="Lawson P.A."/>
            <person name="Onstott T.C."/>
            <person name="Grzymski J."/>
            <person name="Neveux I."/>
            <person name="Lollar B.S."/>
            <person name="Russell C.E."/>
            <person name="Moser D.P."/>
        </authorList>
    </citation>
    <scope>NUCLEOTIDE SEQUENCE [LARGE SCALE GENOMIC DNA]</scope>
    <source>
        <strain evidence="4 5">DRI-13</strain>
    </source>
</reference>
<evidence type="ECO:0000259" key="3">
    <source>
        <dbReference type="Pfam" id="PF01433"/>
    </source>
</evidence>